<sequence length="190" mass="20930">MCSGATFKALCYFYAGCNMFMSISAIMNANRVSAIIGYDNCTNAQLGPIDHRLAADRPPGETCNQFTYTFLVAASGLDCLMSLVLTVAIALRKTLLLKLYTLHLWCHMSFCFYCWLAILLAFRGAINSSTLLSVWGVVFILASVYFAMEVWITRGAYEAVRVERAKLKQLATAPEPGPGDMLLSMGGFIF</sequence>
<dbReference type="VEuPathDB" id="VectorBase:AARA21_005950"/>
<organism evidence="1 2">
    <name type="scientific">Anopheles arabiensis</name>
    <name type="common">Mosquito</name>
    <dbReference type="NCBI Taxonomy" id="7173"/>
    <lineage>
        <taxon>Eukaryota</taxon>
        <taxon>Metazoa</taxon>
        <taxon>Ecdysozoa</taxon>
        <taxon>Arthropoda</taxon>
        <taxon>Hexapoda</taxon>
        <taxon>Insecta</taxon>
        <taxon>Pterygota</taxon>
        <taxon>Neoptera</taxon>
        <taxon>Endopterygota</taxon>
        <taxon>Diptera</taxon>
        <taxon>Nematocera</taxon>
        <taxon>Culicoidea</taxon>
        <taxon>Culicidae</taxon>
        <taxon>Anophelinae</taxon>
        <taxon>Anopheles</taxon>
    </lineage>
</organism>
<evidence type="ECO:0000313" key="1">
    <source>
        <dbReference type="EnsemblMetazoa" id="AARA004606-PA"/>
    </source>
</evidence>
<name>A0A182HTK1_ANOAR</name>
<reference evidence="1" key="1">
    <citation type="submission" date="2022-08" db="UniProtKB">
        <authorList>
            <consortium name="EnsemblMetazoa"/>
        </authorList>
    </citation>
    <scope>IDENTIFICATION</scope>
    <source>
        <strain evidence="1">Dongola</strain>
    </source>
</reference>
<dbReference type="EnsemblMetazoa" id="AARA004606-RA">
    <property type="protein sequence ID" value="AARA004606-PA"/>
    <property type="gene ID" value="AARA004606"/>
</dbReference>
<keyword evidence="2" id="KW-1185">Reference proteome</keyword>
<evidence type="ECO:0000313" key="2">
    <source>
        <dbReference type="Proteomes" id="UP000075840"/>
    </source>
</evidence>
<dbReference type="RefSeq" id="XP_040154222.1">
    <property type="nucleotide sequence ID" value="XM_040298288.1"/>
</dbReference>
<dbReference type="AlphaFoldDB" id="A0A182HTK1"/>
<protein>
    <submittedName>
        <fullName evidence="1">Uncharacterized protein</fullName>
    </submittedName>
</protein>
<dbReference type="KEGG" id="aara:120895178"/>
<dbReference type="Proteomes" id="UP000075840">
    <property type="component" value="Unassembled WGS sequence"/>
</dbReference>
<dbReference type="EMBL" id="APCN01000538">
    <property type="status" value="NOT_ANNOTATED_CDS"/>
    <property type="molecule type" value="Genomic_DNA"/>
</dbReference>
<dbReference type="GeneID" id="120895178"/>
<proteinExistence type="predicted"/>
<accession>A0A182HTK1</accession>
<dbReference type="VEuPathDB" id="VectorBase:AARA004606"/>